<sequence length="356" mass="38270">MRAGFRGTFVISWTQTEVDGLWSAPVTALRKGAMWRWRGDLVRVDGPNGVLPLGPALGAADIRQRAAASLRRHGRAAAPSPPPLPDDDAPDAFSGSDDEAFTVTDGTRLWRVRVIQRPRGRSPLCLFEGAPPPAEAELWVVRRTLRTAPRDPEAPRANVICFTPGTLIRTERGALPVERIAEGTRVQTKDNGCRPVLWTGRRRISGARLRAMPELAPVRFRPGAVASDVPDGELLVSPGHRVLVGGRRAEAMFATPEVLVAAADLVDGRGIDRVRGLAGLIYIHLALEQHEILFANGVATESFHPAAMPPGRLDAADAARLEALVPGVSRDPTRYGPFARRLLSAPEAAILAGMAA</sequence>
<dbReference type="InterPro" id="IPR036844">
    <property type="entry name" value="Hint_dom_sf"/>
</dbReference>
<dbReference type="SUPFAM" id="SSF51294">
    <property type="entry name" value="Hedgehog/intein (Hint) domain"/>
    <property type="match status" value="1"/>
</dbReference>
<dbReference type="EMBL" id="AAOT01000047">
    <property type="protein sequence ID" value="EAR49795.1"/>
    <property type="molecule type" value="Genomic_DNA"/>
</dbReference>
<dbReference type="STRING" id="314256.OG2516_14091"/>
<organism evidence="3 4">
    <name type="scientific">Oceanicola granulosus (strain ATCC BAA-861 / DSM 15982 / KCTC 12143 / HTCC2516)</name>
    <dbReference type="NCBI Taxonomy" id="314256"/>
    <lineage>
        <taxon>Bacteria</taxon>
        <taxon>Pseudomonadati</taxon>
        <taxon>Pseudomonadota</taxon>
        <taxon>Alphaproteobacteria</taxon>
        <taxon>Rhodobacterales</taxon>
        <taxon>Roseobacteraceae</taxon>
        <taxon>Oceanicola</taxon>
    </lineage>
</organism>
<evidence type="ECO:0000256" key="1">
    <source>
        <dbReference type="SAM" id="MobiDB-lite"/>
    </source>
</evidence>
<dbReference type="Proteomes" id="UP000003635">
    <property type="component" value="Unassembled WGS sequence"/>
</dbReference>
<feature type="region of interest" description="Disordered" evidence="1">
    <location>
        <begin position="68"/>
        <end position="100"/>
    </location>
</feature>
<reference evidence="3 4" key="1">
    <citation type="journal article" date="2010" name="J. Bacteriol.">
        <title>Genome sequences of Oceanicola granulosus HTCC2516(T) and Oceanicola batsensis HTCC2597(TDelta).</title>
        <authorList>
            <person name="Thrash J.C."/>
            <person name="Cho J.C."/>
            <person name="Vergin K.L."/>
            <person name="Giovannoni S.J."/>
        </authorList>
    </citation>
    <scope>NUCLEOTIDE SEQUENCE [LARGE SCALE GENOMIC DNA]</scope>
    <source>
        <strain evidence="4">ATCC BAA-861 / DSM 15982 / KCTC 12143 / HTCC2516</strain>
    </source>
</reference>
<evidence type="ECO:0000313" key="4">
    <source>
        <dbReference type="Proteomes" id="UP000003635"/>
    </source>
</evidence>
<proteinExistence type="predicted"/>
<feature type="domain" description="Hedgehog/Intein (Hint)" evidence="2">
    <location>
        <begin position="160"/>
        <end position="306"/>
    </location>
</feature>
<evidence type="ECO:0000313" key="3">
    <source>
        <dbReference type="EMBL" id="EAR49795.1"/>
    </source>
</evidence>
<dbReference type="AlphaFoldDB" id="Q2CAT6"/>
<feature type="compositionally biased region" description="Acidic residues" evidence="1">
    <location>
        <begin position="85"/>
        <end position="100"/>
    </location>
</feature>
<dbReference type="InterPro" id="IPR028992">
    <property type="entry name" value="Hedgehog/Intein_dom"/>
</dbReference>
<dbReference type="eggNOG" id="COG2931">
    <property type="taxonomic scope" value="Bacteria"/>
</dbReference>
<dbReference type="OrthoDB" id="6305173at2"/>
<evidence type="ECO:0000259" key="2">
    <source>
        <dbReference type="Pfam" id="PF13403"/>
    </source>
</evidence>
<accession>Q2CAT6</accession>
<keyword evidence="4" id="KW-1185">Reference proteome</keyword>
<dbReference type="Gene3D" id="2.170.16.10">
    <property type="entry name" value="Hedgehog/Intein (Hint) domain"/>
    <property type="match status" value="1"/>
</dbReference>
<dbReference type="HOGENOM" id="CLU_052810_4_1_5"/>
<comment type="caution">
    <text evidence="3">The sequence shown here is derived from an EMBL/GenBank/DDBJ whole genome shotgun (WGS) entry which is preliminary data.</text>
</comment>
<dbReference type="Pfam" id="PF13403">
    <property type="entry name" value="Hint_2"/>
    <property type="match status" value="1"/>
</dbReference>
<gene>
    <name evidence="3" type="ORF">OG2516_14091</name>
</gene>
<dbReference type="RefSeq" id="WP_007256325.1">
    <property type="nucleotide sequence ID" value="NZ_CH724108.1"/>
</dbReference>
<protein>
    <recommendedName>
        <fullName evidence="2">Hedgehog/Intein (Hint) domain-containing protein</fullName>
    </recommendedName>
</protein>
<name>Q2CAT6_OCEGH</name>